<feature type="chain" id="PRO_5019107845" evidence="4">
    <location>
        <begin position="26"/>
        <end position="167"/>
    </location>
</feature>
<dbReference type="SUPFAM" id="SSF55797">
    <property type="entry name" value="PR-1-like"/>
    <property type="match status" value="1"/>
</dbReference>
<keyword evidence="3" id="KW-1015">Disulfide bond</keyword>
<accession>A0A443N9P6</accession>
<dbReference type="InterPro" id="IPR035940">
    <property type="entry name" value="CAP_sf"/>
</dbReference>
<evidence type="ECO:0000256" key="3">
    <source>
        <dbReference type="ARBA" id="ARBA00023157"/>
    </source>
</evidence>
<dbReference type="FunFam" id="3.40.33.10:FF:000006">
    <property type="entry name" value="Putative pathogenesis-related protein 1"/>
    <property type="match status" value="1"/>
</dbReference>
<keyword evidence="7" id="KW-1185">Reference proteome</keyword>
<evidence type="ECO:0000256" key="2">
    <source>
        <dbReference type="ARBA" id="ARBA00022729"/>
    </source>
</evidence>
<evidence type="ECO:0000259" key="5">
    <source>
        <dbReference type="SMART" id="SM00198"/>
    </source>
</evidence>
<evidence type="ECO:0000256" key="1">
    <source>
        <dbReference type="ARBA" id="ARBA00009923"/>
    </source>
</evidence>
<dbReference type="CDD" id="cd05381">
    <property type="entry name" value="CAP_PR-1"/>
    <property type="match status" value="1"/>
</dbReference>
<dbReference type="PANTHER" id="PTHR10334">
    <property type="entry name" value="CYSTEINE-RICH SECRETORY PROTEIN-RELATED"/>
    <property type="match status" value="1"/>
</dbReference>
<evidence type="ECO:0000313" key="7">
    <source>
        <dbReference type="Proteomes" id="UP000283530"/>
    </source>
</evidence>
<gene>
    <name evidence="6" type="ORF">CKAN_00362500</name>
</gene>
<dbReference type="Pfam" id="PF00188">
    <property type="entry name" value="CAP"/>
    <property type="match status" value="1"/>
</dbReference>
<dbReference type="Proteomes" id="UP000283530">
    <property type="component" value="Unassembled WGS sequence"/>
</dbReference>
<feature type="signal peptide" evidence="4">
    <location>
        <begin position="1"/>
        <end position="25"/>
    </location>
</feature>
<dbReference type="Gene3D" id="3.40.33.10">
    <property type="entry name" value="CAP"/>
    <property type="match status" value="1"/>
</dbReference>
<protein>
    <submittedName>
        <fullName evidence="6">Pathogenesis-related protein PR-1 type-like protein</fullName>
    </submittedName>
</protein>
<dbReference type="AlphaFoldDB" id="A0A443N9P6"/>
<dbReference type="GO" id="GO:0098542">
    <property type="term" value="P:defense response to other organism"/>
    <property type="evidence" value="ECO:0007669"/>
    <property type="project" value="UniProtKB-ARBA"/>
</dbReference>
<dbReference type="SMART" id="SM00198">
    <property type="entry name" value="SCP"/>
    <property type="match status" value="1"/>
</dbReference>
<dbReference type="OrthoDB" id="337038at2759"/>
<dbReference type="InterPro" id="IPR014044">
    <property type="entry name" value="CAP_dom"/>
</dbReference>
<dbReference type="STRING" id="337451.A0A443N9P6"/>
<dbReference type="PRINTS" id="PR00837">
    <property type="entry name" value="V5TPXLIKE"/>
</dbReference>
<dbReference type="InterPro" id="IPR001283">
    <property type="entry name" value="CRISP-related"/>
</dbReference>
<comment type="caution">
    <text evidence="6">The sequence shown here is derived from an EMBL/GenBank/DDBJ whole genome shotgun (WGS) entry which is preliminary data.</text>
</comment>
<name>A0A443N9P6_9MAGN</name>
<proteinExistence type="inferred from homology"/>
<feature type="domain" description="SCP" evidence="5">
    <location>
        <begin position="31"/>
        <end position="163"/>
    </location>
</feature>
<dbReference type="EMBL" id="QPKB01000002">
    <property type="protein sequence ID" value="RWR75251.1"/>
    <property type="molecule type" value="Genomic_DNA"/>
</dbReference>
<reference evidence="6 7" key="1">
    <citation type="journal article" date="2019" name="Nat. Plants">
        <title>Stout camphor tree genome fills gaps in understanding of flowering plant genome evolution.</title>
        <authorList>
            <person name="Chaw S.M."/>
            <person name="Liu Y.C."/>
            <person name="Wu Y.W."/>
            <person name="Wang H.Y."/>
            <person name="Lin C.I."/>
            <person name="Wu C.S."/>
            <person name="Ke H.M."/>
            <person name="Chang L.Y."/>
            <person name="Hsu C.Y."/>
            <person name="Yang H.T."/>
            <person name="Sudianto E."/>
            <person name="Hsu M.H."/>
            <person name="Wu K.P."/>
            <person name="Wang L.N."/>
            <person name="Leebens-Mack J.H."/>
            <person name="Tsai I.J."/>
        </authorList>
    </citation>
    <scope>NUCLEOTIDE SEQUENCE [LARGE SCALE GENOMIC DNA]</scope>
    <source>
        <strain evidence="7">cv. Chaw 1501</strain>
        <tissue evidence="6">Young leaves</tissue>
    </source>
</reference>
<sequence length="167" mass="18659">MAPSSLTISILSLILLLCSINTVDAAANKKEMIKQFIEAHNSARKAVGVPPLKWEPLLAKFARIYSNQRRHDCALVHSTGLAFGENIFIGQGRRWTARDAVNAWVAEKQFYHYSSNTCSGPDCTHYTQIVWRTTELVGCAKIICDNGSSFITCEYYPHGNYVGARPY</sequence>
<comment type="similarity">
    <text evidence="1">Belongs to the CRISP family.</text>
</comment>
<evidence type="ECO:0000313" key="6">
    <source>
        <dbReference type="EMBL" id="RWR75251.1"/>
    </source>
</evidence>
<organism evidence="6 7">
    <name type="scientific">Cinnamomum micranthum f. kanehirae</name>
    <dbReference type="NCBI Taxonomy" id="337451"/>
    <lineage>
        <taxon>Eukaryota</taxon>
        <taxon>Viridiplantae</taxon>
        <taxon>Streptophyta</taxon>
        <taxon>Embryophyta</taxon>
        <taxon>Tracheophyta</taxon>
        <taxon>Spermatophyta</taxon>
        <taxon>Magnoliopsida</taxon>
        <taxon>Magnoliidae</taxon>
        <taxon>Laurales</taxon>
        <taxon>Lauraceae</taxon>
        <taxon>Cinnamomum</taxon>
    </lineage>
</organism>
<keyword evidence="2 4" id="KW-0732">Signal</keyword>
<evidence type="ECO:0000256" key="4">
    <source>
        <dbReference type="SAM" id="SignalP"/>
    </source>
</evidence>